<dbReference type="Proteomes" id="UP000483035">
    <property type="component" value="Unassembled WGS sequence"/>
</dbReference>
<evidence type="ECO:0000313" key="7">
    <source>
        <dbReference type="Proteomes" id="UP000483035"/>
    </source>
</evidence>
<organism evidence="6 7">
    <name type="scientific">Rhizobium lusitanum</name>
    <dbReference type="NCBI Taxonomy" id="293958"/>
    <lineage>
        <taxon>Bacteria</taxon>
        <taxon>Pseudomonadati</taxon>
        <taxon>Pseudomonadota</taxon>
        <taxon>Alphaproteobacteria</taxon>
        <taxon>Hyphomicrobiales</taxon>
        <taxon>Rhizobiaceae</taxon>
        <taxon>Rhizobium/Agrobacterium group</taxon>
        <taxon>Rhizobium</taxon>
    </lineage>
</organism>
<dbReference type="EMBL" id="WUEY01000012">
    <property type="protein sequence ID" value="NEI72563.1"/>
    <property type="molecule type" value="Genomic_DNA"/>
</dbReference>
<keyword evidence="4" id="KW-0067">ATP-binding</keyword>
<dbReference type="PANTHER" id="PTHR28629">
    <property type="entry name" value="TRIOKINASE/FMN CYCLASE"/>
    <property type="match status" value="1"/>
</dbReference>
<sequence>MKRFMNSADDFVDEMLEGLCAAYPGFALDPQDRRVVRRASPAGHGKVGIASGGESGHLPLFTGYVGPGLLDSCAIGNVFAGPTVGSCIAAIKAADAGRGVLRLYGNYGGDRMNFDLAGEMLEGDIRTTTVLGTDDIASAAPEEARKRRGVAGILYAYKTAGALAEEGADLDSIAEIAARTVARSRTIGCALTPCILPGASAPTFAIGEDEMEMGMGIHGEPGIWRAGLKPADEVAEEMVTRLLAEIPDGSDGRVSMLVNSLGSTPLEELLILFRKARAVLDEKGLRLVQPLVGPYVTSLEMGGASISLLHLDDELERLLAAPCDCPFWKV</sequence>
<comment type="caution">
    <text evidence="6">The sequence shown here is derived from an EMBL/GenBank/DDBJ whole genome shotgun (WGS) entry which is preliminary data.</text>
</comment>
<evidence type="ECO:0000313" key="6">
    <source>
        <dbReference type="EMBL" id="NEI72563.1"/>
    </source>
</evidence>
<dbReference type="Gene3D" id="3.30.1180.20">
    <property type="entry name" value="Dihydroxyacetone kinase, domain 2"/>
    <property type="match status" value="1"/>
</dbReference>
<evidence type="ECO:0000259" key="5">
    <source>
        <dbReference type="PROSITE" id="PS51481"/>
    </source>
</evidence>
<dbReference type="InterPro" id="IPR004006">
    <property type="entry name" value="DhaK_dom"/>
</dbReference>
<proteinExistence type="predicted"/>
<dbReference type="GO" id="GO:0005524">
    <property type="term" value="F:ATP binding"/>
    <property type="evidence" value="ECO:0007669"/>
    <property type="project" value="UniProtKB-KW"/>
</dbReference>
<protein>
    <submittedName>
        <fullName evidence="6">Dihydroxyacetone kinase</fullName>
    </submittedName>
</protein>
<dbReference type="Gene3D" id="3.40.50.10440">
    <property type="entry name" value="Dihydroxyacetone kinase, domain 1"/>
    <property type="match status" value="1"/>
</dbReference>
<dbReference type="FunFam" id="3.40.50.10440:FF:000001">
    <property type="entry name" value="Dihydroxyacetone kinase, DhaK subunit"/>
    <property type="match status" value="1"/>
</dbReference>
<evidence type="ECO:0000256" key="3">
    <source>
        <dbReference type="ARBA" id="ARBA00022777"/>
    </source>
</evidence>
<feature type="domain" description="DhaK" evidence="5">
    <location>
        <begin position="7"/>
        <end position="328"/>
    </location>
</feature>
<evidence type="ECO:0000256" key="4">
    <source>
        <dbReference type="ARBA" id="ARBA00022840"/>
    </source>
</evidence>
<dbReference type="GO" id="GO:0019563">
    <property type="term" value="P:glycerol catabolic process"/>
    <property type="evidence" value="ECO:0007669"/>
    <property type="project" value="TreeGrafter"/>
</dbReference>
<dbReference type="GO" id="GO:0004371">
    <property type="term" value="F:glycerone kinase activity"/>
    <property type="evidence" value="ECO:0007669"/>
    <property type="project" value="InterPro"/>
</dbReference>
<dbReference type="InterPro" id="IPR050861">
    <property type="entry name" value="Dihydroxyacetone_Kinase"/>
</dbReference>
<dbReference type="PANTHER" id="PTHR28629:SF4">
    <property type="entry name" value="TRIOKINASE_FMN CYCLASE"/>
    <property type="match status" value="1"/>
</dbReference>
<keyword evidence="3 6" id="KW-0418">Kinase</keyword>
<dbReference type="PROSITE" id="PS51481">
    <property type="entry name" value="DHAK"/>
    <property type="match status" value="1"/>
</dbReference>
<keyword evidence="1" id="KW-0808">Transferase</keyword>
<dbReference type="FunFam" id="3.30.1180.20:FF:000001">
    <property type="entry name" value="Dihydroxyacetone kinase 1"/>
    <property type="match status" value="1"/>
</dbReference>
<dbReference type="SUPFAM" id="SSF82549">
    <property type="entry name" value="DAK1/DegV-like"/>
    <property type="match status" value="1"/>
</dbReference>
<accession>A0A6L9U9G5</accession>
<dbReference type="GO" id="GO:0005829">
    <property type="term" value="C:cytosol"/>
    <property type="evidence" value="ECO:0007669"/>
    <property type="project" value="TreeGrafter"/>
</dbReference>
<gene>
    <name evidence="6" type="ORF">GR212_23670</name>
</gene>
<evidence type="ECO:0000256" key="1">
    <source>
        <dbReference type="ARBA" id="ARBA00022679"/>
    </source>
</evidence>
<dbReference type="AlphaFoldDB" id="A0A6L9U9G5"/>
<reference evidence="6 7" key="1">
    <citation type="submission" date="2019-12" db="EMBL/GenBank/DDBJ databases">
        <title>Rhizobium genotypes associated with high levels of biological nitrogen fixation by grain legumes in a temperate-maritime cropping system.</title>
        <authorList>
            <person name="Maluk M."/>
            <person name="Francesc Ferrando Molina F."/>
            <person name="Lopez Del Egido L."/>
            <person name="Lafos M."/>
            <person name="Langarica-Fuentes A."/>
            <person name="Gebre Yohannes G."/>
            <person name="Young M.W."/>
            <person name="Martin P."/>
            <person name="Gantlett R."/>
            <person name="Kenicer G."/>
            <person name="Hawes C."/>
            <person name="Begg G.S."/>
            <person name="Quilliam R.S."/>
            <person name="Squire G.R."/>
            <person name="Poole P.S."/>
            <person name="Young P.W."/>
            <person name="Iannetta P.M."/>
            <person name="James E.K."/>
        </authorList>
    </citation>
    <scope>NUCLEOTIDE SEQUENCE [LARGE SCALE GENOMIC DNA]</scope>
    <source>
        <strain evidence="6 7">JHI1118</strain>
    </source>
</reference>
<evidence type="ECO:0000256" key="2">
    <source>
        <dbReference type="ARBA" id="ARBA00022741"/>
    </source>
</evidence>
<name>A0A6L9U9G5_9HYPH</name>
<keyword evidence="2" id="KW-0547">Nucleotide-binding</keyword>
<dbReference type="Pfam" id="PF02733">
    <property type="entry name" value="Dak1"/>
    <property type="match status" value="1"/>
</dbReference>